<dbReference type="GO" id="GO:0033063">
    <property type="term" value="C:Rad51B-Rad51C-Rad51D-XRCC2 complex"/>
    <property type="evidence" value="ECO:0007669"/>
    <property type="project" value="InterPro"/>
</dbReference>
<keyword evidence="2" id="KW-1185">Reference proteome</keyword>
<dbReference type="SUPFAM" id="SSF52540">
    <property type="entry name" value="P-loop containing nucleoside triphosphate hydrolases"/>
    <property type="match status" value="1"/>
</dbReference>
<comment type="caution">
    <text evidence="1">The sequence shown here is derived from an EMBL/GenBank/DDBJ whole genome shotgun (WGS) entry which is preliminary data.</text>
</comment>
<dbReference type="InterPro" id="IPR030547">
    <property type="entry name" value="XRCC2"/>
</dbReference>
<dbReference type="Proteomes" id="UP001140074">
    <property type="component" value="Unassembled WGS sequence"/>
</dbReference>
<dbReference type="GO" id="GO:0042148">
    <property type="term" value="P:DNA strand invasion"/>
    <property type="evidence" value="ECO:0007669"/>
    <property type="project" value="TreeGrafter"/>
</dbReference>
<reference evidence="1" key="1">
    <citation type="submission" date="2022-07" db="EMBL/GenBank/DDBJ databases">
        <title>Phylogenomic reconstructions and comparative analyses of Kickxellomycotina fungi.</title>
        <authorList>
            <person name="Reynolds N.K."/>
            <person name="Stajich J.E."/>
            <person name="Barry K."/>
            <person name="Grigoriev I.V."/>
            <person name="Crous P."/>
            <person name="Smith M.E."/>
        </authorList>
    </citation>
    <scope>NUCLEOTIDE SEQUENCE</scope>
    <source>
        <strain evidence="1">RSA 476</strain>
    </source>
</reference>
<accession>A0A9W8IJ77</accession>
<dbReference type="PANTHER" id="PTHR46644:SF2">
    <property type="entry name" value="DNA REPAIR PROTEIN XRCC2"/>
    <property type="match status" value="1"/>
</dbReference>
<gene>
    <name evidence="1" type="ORF">GGH94_002731</name>
</gene>
<dbReference type="GO" id="GO:0005657">
    <property type="term" value="C:replication fork"/>
    <property type="evidence" value="ECO:0007669"/>
    <property type="project" value="InterPro"/>
</dbReference>
<evidence type="ECO:0000313" key="2">
    <source>
        <dbReference type="Proteomes" id="UP001140074"/>
    </source>
</evidence>
<dbReference type="GO" id="GO:0000724">
    <property type="term" value="P:double-strand break repair via homologous recombination"/>
    <property type="evidence" value="ECO:0007669"/>
    <property type="project" value="InterPro"/>
</dbReference>
<dbReference type="Gene3D" id="3.40.50.300">
    <property type="entry name" value="P-loop containing nucleotide triphosphate hydrolases"/>
    <property type="match status" value="1"/>
</dbReference>
<sequence>MTSELDRLLAQIKSESARTVAGLAPPPSKHTAMYTGVEALDDALREIYEADESSGPGGGPLLELLGLAGSGKTQTAYHICATIALDGQSVLFIDTDGKASAHTLAQHIQSRVKCTEPQTSESEQRIAQALRRVHIFAPSSTQSLIATLAMLPQYVQQHGISAGLLLLDGLGSNYWADRKEAVHVRLRSKRATAFFRLQQLFVDTLQMVHQRLGCLTVATSLLLLPVLESRQSSQDSSEGLTRVIGAQQNEYRDHMIQRWSSVVSRSFLIDSRADGSALTRVTFTPVGSRRQQTGPYTAYIDNSGLHANIG</sequence>
<name>A0A9W8IJ77_9FUNG</name>
<protein>
    <recommendedName>
        <fullName evidence="3">RecA family profile 1 domain-containing protein</fullName>
    </recommendedName>
</protein>
<dbReference type="GO" id="GO:0005815">
    <property type="term" value="C:microtubule organizing center"/>
    <property type="evidence" value="ECO:0007669"/>
    <property type="project" value="TreeGrafter"/>
</dbReference>
<dbReference type="PANTHER" id="PTHR46644">
    <property type="entry name" value="DNA REPAIR PROTEIN XRCC2"/>
    <property type="match status" value="1"/>
</dbReference>
<proteinExistence type="predicted"/>
<dbReference type="InterPro" id="IPR027417">
    <property type="entry name" value="P-loop_NTPase"/>
</dbReference>
<organism evidence="1 2">
    <name type="scientific">Coemansia aciculifera</name>
    <dbReference type="NCBI Taxonomy" id="417176"/>
    <lineage>
        <taxon>Eukaryota</taxon>
        <taxon>Fungi</taxon>
        <taxon>Fungi incertae sedis</taxon>
        <taxon>Zoopagomycota</taxon>
        <taxon>Kickxellomycotina</taxon>
        <taxon>Kickxellomycetes</taxon>
        <taxon>Kickxellales</taxon>
        <taxon>Kickxellaceae</taxon>
        <taxon>Coemansia</taxon>
    </lineage>
</organism>
<dbReference type="AlphaFoldDB" id="A0A9W8IJ77"/>
<dbReference type="GO" id="GO:0000400">
    <property type="term" value="F:four-way junction DNA binding"/>
    <property type="evidence" value="ECO:0007669"/>
    <property type="project" value="TreeGrafter"/>
</dbReference>
<evidence type="ECO:0008006" key="3">
    <source>
        <dbReference type="Google" id="ProtNLM"/>
    </source>
</evidence>
<evidence type="ECO:0000313" key="1">
    <source>
        <dbReference type="EMBL" id="KAJ2864731.1"/>
    </source>
</evidence>
<dbReference type="EMBL" id="JANBUY010000079">
    <property type="protein sequence ID" value="KAJ2864731.1"/>
    <property type="molecule type" value="Genomic_DNA"/>
</dbReference>